<name>A0ABW4GX54_9ACTN</name>
<comment type="caution">
    <text evidence="1">The sequence shown here is derived from an EMBL/GenBank/DDBJ whole genome shotgun (WGS) entry which is preliminary data.</text>
</comment>
<protein>
    <submittedName>
        <fullName evidence="1">Uncharacterized protein</fullName>
    </submittedName>
</protein>
<dbReference type="Proteomes" id="UP001597097">
    <property type="component" value="Unassembled WGS sequence"/>
</dbReference>
<gene>
    <name evidence="1" type="ORF">ACFSJ0_58670</name>
</gene>
<reference evidence="2" key="1">
    <citation type="journal article" date="2019" name="Int. J. Syst. Evol. Microbiol.">
        <title>The Global Catalogue of Microorganisms (GCM) 10K type strain sequencing project: providing services to taxonomists for standard genome sequencing and annotation.</title>
        <authorList>
            <consortium name="The Broad Institute Genomics Platform"/>
            <consortium name="The Broad Institute Genome Sequencing Center for Infectious Disease"/>
            <person name="Wu L."/>
            <person name="Ma J."/>
        </authorList>
    </citation>
    <scope>NUCLEOTIDE SEQUENCE [LARGE SCALE GENOMIC DNA]</scope>
    <source>
        <strain evidence="2">CGMCC 1.15399</strain>
    </source>
</reference>
<evidence type="ECO:0000313" key="1">
    <source>
        <dbReference type="EMBL" id="MFD1546958.1"/>
    </source>
</evidence>
<sequence length="146" mass="16060">MSAEPRRFRLHRVEDVSGVSGTGVVAEGVVFSDGWAVLHWLDREPMNEPTIVTWLNKGHEGVVKVHGHGGATRIEWLDIPNPIPAADYDSVCAELRGYVEHAVDDGGMIAPELLLDYLDELKRRALTPARQWMTDIMSAGESGEAS</sequence>
<accession>A0ABW4GX54</accession>
<organism evidence="1 2">
    <name type="scientific">Nonomuraea guangzhouensis</name>
    <dbReference type="NCBI Taxonomy" id="1291555"/>
    <lineage>
        <taxon>Bacteria</taxon>
        <taxon>Bacillati</taxon>
        <taxon>Actinomycetota</taxon>
        <taxon>Actinomycetes</taxon>
        <taxon>Streptosporangiales</taxon>
        <taxon>Streptosporangiaceae</taxon>
        <taxon>Nonomuraea</taxon>
    </lineage>
</organism>
<evidence type="ECO:0000313" key="2">
    <source>
        <dbReference type="Proteomes" id="UP001597097"/>
    </source>
</evidence>
<dbReference type="RefSeq" id="WP_219536635.1">
    <property type="nucleotide sequence ID" value="NZ_JAHKRM010000031.1"/>
</dbReference>
<keyword evidence="2" id="KW-1185">Reference proteome</keyword>
<proteinExistence type="predicted"/>
<dbReference type="EMBL" id="JBHUCM010000070">
    <property type="protein sequence ID" value="MFD1546958.1"/>
    <property type="molecule type" value="Genomic_DNA"/>
</dbReference>